<dbReference type="KEGG" id="tdn:Suden_1335"/>
<name>Q30QW8_SULDN</name>
<dbReference type="OrthoDB" id="5368589at2"/>
<accession>Q30QW8</accession>
<dbReference type="RefSeq" id="WP_011372965.1">
    <property type="nucleotide sequence ID" value="NC_007575.1"/>
</dbReference>
<dbReference type="STRING" id="326298.Suden_1335"/>
<dbReference type="EMBL" id="CP000153">
    <property type="protein sequence ID" value="ABB44613.1"/>
    <property type="molecule type" value="Genomic_DNA"/>
</dbReference>
<organism evidence="1 2">
    <name type="scientific">Sulfurimonas denitrificans (strain ATCC 33889 / DSM 1251)</name>
    <name type="common">Thiomicrospira denitrificans (strain ATCC 33889 / DSM 1251)</name>
    <dbReference type="NCBI Taxonomy" id="326298"/>
    <lineage>
        <taxon>Bacteria</taxon>
        <taxon>Pseudomonadati</taxon>
        <taxon>Campylobacterota</taxon>
        <taxon>Epsilonproteobacteria</taxon>
        <taxon>Campylobacterales</taxon>
        <taxon>Sulfurimonadaceae</taxon>
        <taxon>Sulfurimonas</taxon>
    </lineage>
</organism>
<keyword evidence="2" id="KW-1185">Reference proteome</keyword>
<protein>
    <submittedName>
        <fullName evidence="1">Uncharacterized protein</fullName>
    </submittedName>
</protein>
<proteinExistence type="predicted"/>
<gene>
    <name evidence="1" type="ordered locus">Suden_1335</name>
</gene>
<dbReference type="AlphaFoldDB" id="Q30QW8"/>
<dbReference type="HOGENOM" id="CLU_124904_1_1_7"/>
<reference evidence="1 2" key="1">
    <citation type="journal article" date="2008" name="Appl. Environ. Microbiol.">
        <title>Genome of the epsilonproteobacterial chemolithoautotroph Sulfurimonas denitrificans.</title>
        <authorList>
            <person name="Sievert S.M."/>
            <person name="Scott K.M."/>
            <person name="Klotz M.G."/>
            <person name="Chain P.S.G."/>
            <person name="Hauser L.J."/>
            <person name="Hemp J."/>
            <person name="Huegler M."/>
            <person name="Land M."/>
            <person name="Lapidus A."/>
            <person name="Larimer F.W."/>
            <person name="Lucas S."/>
            <person name="Malfatti S.A."/>
            <person name="Meyer F."/>
            <person name="Paulsen I.T."/>
            <person name="Ren Q."/>
            <person name="Simon J."/>
            <person name="Bailey K."/>
            <person name="Diaz E."/>
            <person name="Fitzpatrick K.A."/>
            <person name="Glover B."/>
            <person name="Gwatney N."/>
            <person name="Korajkic A."/>
            <person name="Long A."/>
            <person name="Mobberley J.M."/>
            <person name="Pantry S.N."/>
            <person name="Pazder G."/>
            <person name="Peterson S."/>
            <person name="Quintanilla J.D."/>
            <person name="Sprinkle R."/>
            <person name="Stephens J."/>
            <person name="Thomas P."/>
            <person name="Vaughn R."/>
            <person name="Weber M.J."/>
            <person name="Wooten L.L."/>
        </authorList>
    </citation>
    <scope>NUCLEOTIDE SEQUENCE [LARGE SCALE GENOMIC DNA]</scope>
    <source>
        <strain evidence="2">ATCC 33889 / DSM 1251</strain>
    </source>
</reference>
<dbReference type="Proteomes" id="UP000002714">
    <property type="component" value="Chromosome"/>
</dbReference>
<evidence type="ECO:0000313" key="2">
    <source>
        <dbReference type="Proteomes" id="UP000002714"/>
    </source>
</evidence>
<sequence>MKIIFSLLFSIYLLSAQLVVVTNKNSELNTIPKEIIQYIYLAKIDKVEDIKVKPIISDDKNLHSKFCNTILCKSESQYNSYWARLVFTGRKPIAKRLGWQEVISKLKELNTIAYIDKKDLREEWKIIYEEN</sequence>
<evidence type="ECO:0000313" key="1">
    <source>
        <dbReference type="EMBL" id="ABB44613.1"/>
    </source>
</evidence>